<accession>A0A7X5USJ9</accession>
<dbReference type="PROSITE" id="PS50801">
    <property type="entry name" value="STAS"/>
    <property type="match status" value="1"/>
</dbReference>
<dbReference type="AlphaFoldDB" id="A0A7X5USJ9"/>
<organism evidence="4 5">
    <name type="scientific">Saccharomonospora amisosensis</name>
    <dbReference type="NCBI Taxonomy" id="1128677"/>
    <lineage>
        <taxon>Bacteria</taxon>
        <taxon>Bacillati</taxon>
        <taxon>Actinomycetota</taxon>
        <taxon>Actinomycetes</taxon>
        <taxon>Pseudonocardiales</taxon>
        <taxon>Pseudonocardiaceae</taxon>
        <taxon>Saccharomonospora</taxon>
    </lineage>
</organism>
<dbReference type="NCBIfam" id="TIGR00377">
    <property type="entry name" value="ant_ant_sig"/>
    <property type="match status" value="1"/>
</dbReference>
<dbReference type="PANTHER" id="PTHR33495:SF2">
    <property type="entry name" value="ANTI-SIGMA FACTOR ANTAGONIST TM_1081-RELATED"/>
    <property type="match status" value="1"/>
</dbReference>
<reference evidence="4 5" key="1">
    <citation type="submission" date="2020-03" db="EMBL/GenBank/DDBJ databases">
        <title>Sequencing the genomes of 1000 actinobacteria strains.</title>
        <authorList>
            <person name="Klenk H.-P."/>
        </authorList>
    </citation>
    <scope>NUCLEOTIDE SEQUENCE [LARGE SCALE GENOMIC DNA]</scope>
    <source>
        <strain evidence="4 5">DSM 45685</strain>
    </source>
</reference>
<feature type="domain" description="STAS" evidence="3">
    <location>
        <begin position="16"/>
        <end position="127"/>
    </location>
</feature>
<dbReference type="EMBL" id="JAAOYM010000001">
    <property type="protein sequence ID" value="NIJ13413.1"/>
    <property type="molecule type" value="Genomic_DNA"/>
</dbReference>
<dbReference type="Gene3D" id="3.30.750.24">
    <property type="entry name" value="STAS domain"/>
    <property type="match status" value="1"/>
</dbReference>
<dbReference type="InterPro" id="IPR003658">
    <property type="entry name" value="Anti-sigma_ant"/>
</dbReference>
<evidence type="ECO:0000313" key="4">
    <source>
        <dbReference type="EMBL" id="NIJ13413.1"/>
    </source>
</evidence>
<dbReference type="Pfam" id="PF01740">
    <property type="entry name" value="STAS"/>
    <property type="match status" value="1"/>
</dbReference>
<sequence length="128" mass="13592">MPELSHSDIPLHTPALDVRTQQRGQTVIVKVHGEIDLSTGGGLERELRQALAATQPPHPLVADLAEVSFIGSSGLAVLLEVSRIAEEQGTQLRVVSARRAVRRPVEAAGLQGTLRLHPTLESALTGTA</sequence>
<dbReference type="Proteomes" id="UP000545493">
    <property type="component" value="Unassembled WGS sequence"/>
</dbReference>
<dbReference type="InterPro" id="IPR002645">
    <property type="entry name" value="STAS_dom"/>
</dbReference>
<dbReference type="RefSeq" id="WP_167173176.1">
    <property type="nucleotide sequence ID" value="NZ_JAAOYM010000001.1"/>
</dbReference>
<dbReference type="GO" id="GO:0043856">
    <property type="term" value="F:anti-sigma factor antagonist activity"/>
    <property type="evidence" value="ECO:0007669"/>
    <property type="project" value="InterPro"/>
</dbReference>
<comment type="caution">
    <text evidence="4">The sequence shown here is derived from an EMBL/GenBank/DDBJ whole genome shotgun (WGS) entry which is preliminary data.</text>
</comment>
<evidence type="ECO:0000313" key="5">
    <source>
        <dbReference type="Proteomes" id="UP000545493"/>
    </source>
</evidence>
<keyword evidence="5" id="KW-1185">Reference proteome</keyword>
<protein>
    <recommendedName>
        <fullName evidence="2">Anti-sigma factor antagonist</fullName>
    </recommendedName>
</protein>
<gene>
    <name evidence="4" type="ORF">FHU38_003757</name>
</gene>
<dbReference type="InterPro" id="IPR036513">
    <property type="entry name" value="STAS_dom_sf"/>
</dbReference>
<proteinExistence type="inferred from homology"/>
<evidence type="ECO:0000259" key="3">
    <source>
        <dbReference type="PROSITE" id="PS50801"/>
    </source>
</evidence>
<dbReference type="CDD" id="cd07043">
    <property type="entry name" value="STAS_anti-anti-sigma_factors"/>
    <property type="match status" value="1"/>
</dbReference>
<dbReference type="PANTHER" id="PTHR33495">
    <property type="entry name" value="ANTI-SIGMA FACTOR ANTAGONIST TM_1081-RELATED-RELATED"/>
    <property type="match status" value="1"/>
</dbReference>
<name>A0A7X5USJ9_9PSEU</name>
<comment type="similarity">
    <text evidence="1 2">Belongs to the anti-sigma-factor antagonist family.</text>
</comment>
<evidence type="ECO:0000256" key="1">
    <source>
        <dbReference type="ARBA" id="ARBA00009013"/>
    </source>
</evidence>
<evidence type="ECO:0000256" key="2">
    <source>
        <dbReference type="RuleBase" id="RU003749"/>
    </source>
</evidence>
<dbReference type="SUPFAM" id="SSF52091">
    <property type="entry name" value="SpoIIaa-like"/>
    <property type="match status" value="1"/>
</dbReference>